<dbReference type="Proteomes" id="UP000215884">
    <property type="component" value="Chromosome"/>
</dbReference>
<sequence length="387" mass="42806">MCRPEPPEASVIVNGRLSTVVVARDALHAARDAEEAGSLVEAVLCYVEQMQYVGSFSRQELPEVAMQLYHASYYYAQVLNGGHSQFIVNSDRLLQITCIDALAGLKAMGDVDRSQILQEMMVWMDEHPDEAARQDGALTSADALDELDDRFYELDAFRPMYPLGARWIASWPELKPVADNQYAAEIDRLAQLHPNFPRRRLWRSVEQFRYQIVNDLQLAVAVSCGAVRPDPEFKVAILARHNTEVGREPCRAFGVKTDKGARLCALLKSEARLYEAASDFSPGALLSSVSADTIRSVEILAKQHLAAEAIDLMLRNLGLDTAAALTVLRLGEDSVTWCALIGTKLVEIETRSDRASAFEAGGKSRLTILRPEIERHVADVALGRPAI</sequence>
<proteinExistence type="predicted"/>
<keyword evidence="3" id="KW-1185">Reference proteome</keyword>
<evidence type="ECO:0000313" key="3">
    <source>
        <dbReference type="Proteomes" id="UP000215884"/>
    </source>
</evidence>
<dbReference type="Pfam" id="PF14300">
    <property type="entry name" value="DMP19"/>
    <property type="match status" value="1"/>
</dbReference>
<reference evidence="2 3" key="1">
    <citation type="journal article" date="2017" name="Syst. Appl. Microbiol.">
        <title>Soybeans inoculated with root zone soils of Canadian native legumes harbour diverse and novel Bradyrhizobium spp. that possess agricultural potential.</title>
        <authorList>
            <person name="Bromfield E.S.P."/>
            <person name="Cloutier S."/>
            <person name="Tambong J.T."/>
            <person name="Tran Thi T.V."/>
        </authorList>
    </citation>
    <scope>NUCLEOTIDE SEQUENCE [LARGE SCALE GENOMIC DNA]</scope>
    <source>
        <strain evidence="2 3">39S1MB</strain>
    </source>
</reference>
<dbReference type="OrthoDB" id="3720724at2"/>
<protein>
    <submittedName>
        <fullName evidence="2">DUF4375 domain-containing protein</fullName>
    </submittedName>
</protein>
<accession>A0A2U8PPR6</accession>
<evidence type="ECO:0000259" key="1">
    <source>
        <dbReference type="Pfam" id="PF14300"/>
    </source>
</evidence>
<name>A0A2U8PPR6_9BRAD</name>
<dbReference type="InterPro" id="IPR025402">
    <property type="entry name" value="DMP19_C"/>
</dbReference>
<dbReference type="Gene3D" id="1.20.1420.60">
    <property type="match status" value="1"/>
</dbReference>
<gene>
    <name evidence="2" type="ORF">CIT40_06905</name>
</gene>
<feature type="domain" description="DNA mimic protein DMP19 C-terminal" evidence="1">
    <location>
        <begin position="60"/>
        <end position="168"/>
    </location>
</feature>
<evidence type="ECO:0000313" key="2">
    <source>
        <dbReference type="EMBL" id="AWL99785.1"/>
    </source>
</evidence>
<organism evidence="2 3">
    <name type="scientific">Bradyrhizobium amphicarpaeae</name>
    <dbReference type="NCBI Taxonomy" id="1404768"/>
    <lineage>
        <taxon>Bacteria</taxon>
        <taxon>Pseudomonadati</taxon>
        <taxon>Pseudomonadota</taxon>
        <taxon>Alphaproteobacteria</taxon>
        <taxon>Hyphomicrobiales</taxon>
        <taxon>Nitrobacteraceae</taxon>
        <taxon>Bradyrhizobium</taxon>
    </lineage>
</organism>
<reference evidence="2 3" key="2">
    <citation type="journal article" date="2019" name="Int. J. Syst. Evol. Microbiol.">
        <title>Description and complete genome sequence of Bradyrhizobium amphicarpaeae sp. nov., harbouring photosystem and nitrogen-fixation genes.</title>
        <authorList>
            <person name="Bromfield E.S.P."/>
            <person name="Cloutier S."/>
            <person name="Nguyen H.D.T."/>
        </authorList>
    </citation>
    <scope>NUCLEOTIDE SEQUENCE [LARGE SCALE GENOMIC DNA]</scope>
    <source>
        <strain evidence="2 3">39S1MB</strain>
    </source>
</reference>
<dbReference type="EMBL" id="CP029426">
    <property type="protein sequence ID" value="AWL99785.1"/>
    <property type="molecule type" value="Genomic_DNA"/>
</dbReference>
<dbReference type="AlphaFoldDB" id="A0A2U8PPR6"/>
<dbReference type="KEGG" id="brq:CIT40_06905"/>